<comment type="caution">
    <text evidence="2">The sequence shown here is derived from an EMBL/GenBank/DDBJ whole genome shotgun (WGS) entry which is preliminary data.</text>
</comment>
<name>U5DL49_9CHRO</name>
<accession>U5DL49</accession>
<sequence length="96" mass="10598">MSRQKQNLLKPTSSSTNSCSIDPVSGKSLERMVCSSNSPPPWSNTPACEPHGKSALKTAPVLRQLTCLRPTWRDKSATTSQQGFQALWQFPTSWGY</sequence>
<evidence type="ECO:0000313" key="3">
    <source>
        <dbReference type="Proteomes" id="UP000016960"/>
    </source>
</evidence>
<dbReference type="InParanoid" id="U5DL49"/>
<dbReference type="Proteomes" id="UP000016960">
    <property type="component" value="Unassembled WGS sequence"/>
</dbReference>
<feature type="region of interest" description="Disordered" evidence="1">
    <location>
        <begin position="1"/>
        <end position="51"/>
    </location>
</feature>
<evidence type="ECO:0000256" key="1">
    <source>
        <dbReference type="SAM" id="MobiDB-lite"/>
    </source>
</evidence>
<proteinExistence type="predicted"/>
<dbReference type="AlphaFoldDB" id="U5DL49"/>
<dbReference type="EMBL" id="ASSJ01000050">
    <property type="protein sequence ID" value="ERN41299.1"/>
    <property type="molecule type" value="Genomic_DNA"/>
</dbReference>
<organism evidence="2 3">
    <name type="scientific">Rubidibacter lacunae KORDI 51-2</name>
    <dbReference type="NCBI Taxonomy" id="582515"/>
    <lineage>
        <taxon>Bacteria</taxon>
        <taxon>Bacillati</taxon>
        <taxon>Cyanobacteriota</taxon>
        <taxon>Cyanophyceae</taxon>
        <taxon>Oscillatoriophycideae</taxon>
        <taxon>Chroococcales</taxon>
        <taxon>Aphanothecaceae</taxon>
        <taxon>Rubidibacter</taxon>
    </lineage>
</organism>
<protein>
    <submittedName>
        <fullName evidence="2">Uncharacterized protein</fullName>
    </submittedName>
</protein>
<reference evidence="2 3" key="1">
    <citation type="submission" date="2013-05" db="EMBL/GenBank/DDBJ databases">
        <title>Draft genome sequence of Rubidibacter lacunae KORDI 51-2.</title>
        <authorList>
            <person name="Choi D.H."/>
            <person name="Noh J.H."/>
            <person name="Kwon K.-K."/>
            <person name="Lee J.-H."/>
            <person name="Ryu J.-Y."/>
        </authorList>
    </citation>
    <scope>NUCLEOTIDE SEQUENCE [LARGE SCALE GENOMIC DNA]</scope>
    <source>
        <strain evidence="2 3">KORDI 51-2</strain>
    </source>
</reference>
<evidence type="ECO:0000313" key="2">
    <source>
        <dbReference type="EMBL" id="ERN41299.1"/>
    </source>
</evidence>
<gene>
    <name evidence="2" type="ORF">KR51_00021000</name>
</gene>
<keyword evidence="3" id="KW-1185">Reference proteome</keyword>
<feature type="compositionally biased region" description="Polar residues" evidence="1">
    <location>
        <begin position="1"/>
        <end position="20"/>
    </location>
</feature>